<keyword evidence="2" id="KW-1185">Reference proteome</keyword>
<evidence type="ECO:0000313" key="1">
    <source>
        <dbReference type="EMBL" id="GAA0556227.1"/>
    </source>
</evidence>
<evidence type="ECO:0000313" key="2">
    <source>
        <dbReference type="Proteomes" id="UP001500729"/>
    </source>
</evidence>
<proteinExistence type="predicted"/>
<sequence>MCNPPVTPMVSSGALLTRENGDGQCGAVSWALLAPRETGSGWPSGGYPPHPAEGACVNGIRRTAPPLAHGVRISRRGRPGVGRTLWRALRLELRAMTFGGRVRV</sequence>
<dbReference type="Proteomes" id="UP001500729">
    <property type="component" value="Unassembled WGS sequence"/>
</dbReference>
<organism evidence="1 2">
    <name type="scientific">Saccharopolyspora erythraea</name>
    <name type="common">Streptomyces erythraeus</name>
    <dbReference type="NCBI Taxonomy" id="1836"/>
    <lineage>
        <taxon>Bacteria</taxon>
        <taxon>Bacillati</taxon>
        <taxon>Actinomycetota</taxon>
        <taxon>Actinomycetes</taxon>
        <taxon>Pseudonocardiales</taxon>
        <taxon>Pseudonocardiaceae</taxon>
        <taxon>Saccharopolyspora</taxon>
    </lineage>
</organism>
<reference evidence="1 2" key="1">
    <citation type="journal article" date="2019" name="Int. J. Syst. Evol. Microbiol.">
        <title>The Global Catalogue of Microorganisms (GCM) 10K type strain sequencing project: providing services to taxonomists for standard genome sequencing and annotation.</title>
        <authorList>
            <consortium name="The Broad Institute Genomics Platform"/>
            <consortium name="The Broad Institute Genome Sequencing Center for Infectious Disease"/>
            <person name="Wu L."/>
            <person name="Ma J."/>
        </authorList>
    </citation>
    <scope>NUCLEOTIDE SEQUENCE [LARGE SCALE GENOMIC DNA]</scope>
    <source>
        <strain evidence="1 2">JCM 10303</strain>
    </source>
</reference>
<name>A0ABN1E0H1_SACER</name>
<dbReference type="EMBL" id="BAAAGS010000070">
    <property type="protein sequence ID" value="GAA0556227.1"/>
    <property type="molecule type" value="Genomic_DNA"/>
</dbReference>
<protein>
    <submittedName>
        <fullName evidence="1">Uncharacterized protein</fullName>
    </submittedName>
</protein>
<accession>A0ABN1E0H1</accession>
<gene>
    <name evidence="1" type="ORF">GCM10009533_62470</name>
</gene>
<comment type="caution">
    <text evidence="1">The sequence shown here is derived from an EMBL/GenBank/DDBJ whole genome shotgun (WGS) entry which is preliminary data.</text>
</comment>